<proteinExistence type="predicted"/>
<sequence length="58" mass="6856">MLDGSNRRGRQMKSSMNNLKEWTFFYMDEIIPAVEIIPDWLRNSVPLSAFPPNSNRKR</sequence>
<dbReference type="Proteomes" id="UP000828390">
    <property type="component" value="Unassembled WGS sequence"/>
</dbReference>
<reference evidence="1" key="1">
    <citation type="journal article" date="2019" name="bioRxiv">
        <title>The Genome of the Zebra Mussel, Dreissena polymorpha: A Resource for Invasive Species Research.</title>
        <authorList>
            <person name="McCartney M.A."/>
            <person name="Auch B."/>
            <person name="Kono T."/>
            <person name="Mallez S."/>
            <person name="Zhang Y."/>
            <person name="Obille A."/>
            <person name="Becker A."/>
            <person name="Abrahante J.E."/>
            <person name="Garbe J."/>
            <person name="Badalamenti J.P."/>
            <person name="Herman A."/>
            <person name="Mangelson H."/>
            <person name="Liachko I."/>
            <person name="Sullivan S."/>
            <person name="Sone E.D."/>
            <person name="Koren S."/>
            <person name="Silverstein K.A.T."/>
            <person name="Beckman K.B."/>
            <person name="Gohl D.M."/>
        </authorList>
    </citation>
    <scope>NUCLEOTIDE SEQUENCE</scope>
    <source>
        <strain evidence="1">Duluth1</strain>
        <tissue evidence="1">Whole animal</tissue>
    </source>
</reference>
<evidence type="ECO:0000313" key="2">
    <source>
        <dbReference type="Proteomes" id="UP000828390"/>
    </source>
</evidence>
<accession>A0A9D4EL56</accession>
<protein>
    <submittedName>
        <fullName evidence="1">Uncharacterized protein</fullName>
    </submittedName>
</protein>
<dbReference type="EMBL" id="JAIWYP010000008">
    <property type="protein sequence ID" value="KAH3781658.1"/>
    <property type="molecule type" value="Genomic_DNA"/>
</dbReference>
<evidence type="ECO:0000313" key="1">
    <source>
        <dbReference type="EMBL" id="KAH3781658.1"/>
    </source>
</evidence>
<gene>
    <name evidence="1" type="ORF">DPMN_159559</name>
</gene>
<comment type="caution">
    <text evidence="1">The sequence shown here is derived from an EMBL/GenBank/DDBJ whole genome shotgun (WGS) entry which is preliminary data.</text>
</comment>
<keyword evidence="2" id="KW-1185">Reference proteome</keyword>
<dbReference type="AlphaFoldDB" id="A0A9D4EL56"/>
<name>A0A9D4EL56_DREPO</name>
<reference evidence="1" key="2">
    <citation type="submission" date="2020-11" db="EMBL/GenBank/DDBJ databases">
        <authorList>
            <person name="McCartney M.A."/>
            <person name="Auch B."/>
            <person name="Kono T."/>
            <person name="Mallez S."/>
            <person name="Becker A."/>
            <person name="Gohl D.M."/>
            <person name="Silverstein K.A.T."/>
            <person name="Koren S."/>
            <person name="Bechman K.B."/>
            <person name="Herman A."/>
            <person name="Abrahante J.E."/>
            <person name="Garbe J."/>
        </authorList>
    </citation>
    <scope>NUCLEOTIDE SEQUENCE</scope>
    <source>
        <strain evidence="1">Duluth1</strain>
        <tissue evidence="1">Whole animal</tissue>
    </source>
</reference>
<organism evidence="1 2">
    <name type="scientific">Dreissena polymorpha</name>
    <name type="common">Zebra mussel</name>
    <name type="synonym">Mytilus polymorpha</name>
    <dbReference type="NCBI Taxonomy" id="45954"/>
    <lineage>
        <taxon>Eukaryota</taxon>
        <taxon>Metazoa</taxon>
        <taxon>Spiralia</taxon>
        <taxon>Lophotrochozoa</taxon>
        <taxon>Mollusca</taxon>
        <taxon>Bivalvia</taxon>
        <taxon>Autobranchia</taxon>
        <taxon>Heteroconchia</taxon>
        <taxon>Euheterodonta</taxon>
        <taxon>Imparidentia</taxon>
        <taxon>Neoheterodontei</taxon>
        <taxon>Myida</taxon>
        <taxon>Dreissenoidea</taxon>
        <taxon>Dreissenidae</taxon>
        <taxon>Dreissena</taxon>
    </lineage>
</organism>